<comment type="similarity">
    <text evidence="1">Belongs to the TIFY/JAZ family.</text>
</comment>
<reference evidence="3" key="1">
    <citation type="submission" date="2021-08" db="EMBL/GenBank/DDBJ databases">
        <title>WGS assembly of Ceratopteris richardii.</title>
        <authorList>
            <person name="Marchant D.B."/>
            <person name="Chen G."/>
            <person name="Jenkins J."/>
            <person name="Shu S."/>
            <person name="Leebens-Mack J."/>
            <person name="Grimwood J."/>
            <person name="Schmutz J."/>
            <person name="Soltis P."/>
            <person name="Soltis D."/>
            <person name="Chen Z.-H."/>
        </authorList>
    </citation>
    <scope>NUCLEOTIDE SEQUENCE</scope>
    <source>
        <strain evidence="3">Whitten #5841</strain>
        <tissue evidence="3">Leaf</tissue>
    </source>
</reference>
<protein>
    <recommendedName>
        <fullName evidence="2">Tify domain-containing protein</fullName>
    </recommendedName>
</protein>
<dbReference type="OrthoDB" id="1914366at2759"/>
<proteinExistence type="inferred from homology"/>
<evidence type="ECO:0000256" key="1">
    <source>
        <dbReference type="ARBA" id="ARBA00008614"/>
    </source>
</evidence>
<sequence length="199" mass="22092">MASVTLDLLGELARSRSDALSETAQHPIASQLTVFYKGTVHVYDDVSADKLDVVFCNFLMAHALMVTAASCSNHRRQISEENATLVAEDNSNFNSSLLGGENRDAFTDRRCASPTDTFKFSGQPVCRSSITQSSSHFHVHQSDRRPPHLLSRRIQAELPFARKASLARFLQKRKERVDLVVKGSANEDMTQAVKKKVKA</sequence>
<dbReference type="Proteomes" id="UP000825935">
    <property type="component" value="Chromosome 7"/>
</dbReference>
<dbReference type="SMART" id="SM00979">
    <property type="entry name" value="TIFY"/>
    <property type="match status" value="1"/>
</dbReference>
<dbReference type="EMBL" id="CM035412">
    <property type="protein sequence ID" value="KAH7432675.1"/>
    <property type="molecule type" value="Genomic_DNA"/>
</dbReference>
<dbReference type="InterPro" id="IPR018467">
    <property type="entry name" value="CCT_CS"/>
</dbReference>
<comment type="caution">
    <text evidence="3">The sequence shown here is derived from an EMBL/GenBank/DDBJ whole genome shotgun (WGS) entry which is preliminary data.</text>
</comment>
<dbReference type="Pfam" id="PF06200">
    <property type="entry name" value="tify"/>
    <property type="match status" value="1"/>
</dbReference>
<accession>A0A8T2UGP1</accession>
<dbReference type="GO" id="GO:2000022">
    <property type="term" value="P:regulation of jasmonic acid mediated signaling pathway"/>
    <property type="evidence" value="ECO:0007669"/>
    <property type="project" value="TreeGrafter"/>
</dbReference>
<gene>
    <name evidence="3" type="ORF">KP509_07G033800</name>
</gene>
<dbReference type="GO" id="GO:0005634">
    <property type="term" value="C:nucleus"/>
    <property type="evidence" value="ECO:0007669"/>
    <property type="project" value="TreeGrafter"/>
</dbReference>
<dbReference type="PANTHER" id="PTHR33077">
    <property type="entry name" value="PROTEIN TIFY 4A-RELATED-RELATED"/>
    <property type="match status" value="1"/>
</dbReference>
<keyword evidence="4" id="KW-1185">Reference proteome</keyword>
<dbReference type="PANTHER" id="PTHR33077:SF61">
    <property type="entry name" value="PROTEIN TIFY 3A-RELATED"/>
    <property type="match status" value="1"/>
</dbReference>
<dbReference type="InterPro" id="IPR010399">
    <property type="entry name" value="Tify_dom"/>
</dbReference>
<dbReference type="AlphaFoldDB" id="A0A8T2UGP1"/>
<dbReference type="GO" id="GO:0031347">
    <property type="term" value="P:regulation of defense response"/>
    <property type="evidence" value="ECO:0007669"/>
    <property type="project" value="TreeGrafter"/>
</dbReference>
<evidence type="ECO:0000313" key="4">
    <source>
        <dbReference type="Proteomes" id="UP000825935"/>
    </source>
</evidence>
<dbReference type="GO" id="GO:0009611">
    <property type="term" value="P:response to wounding"/>
    <property type="evidence" value="ECO:0007669"/>
    <property type="project" value="TreeGrafter"/>
</dbReference>
<dbReference type="PROSITE" id="PS51320">
    <property type="entry name" value="TIFY"/>
    <property type="match status" value="1"/>
</dbReference>
<dbReference type="InterPro" id="IPR040390">
    <property type="entry name" value="TIFY/JAZ"/>
</dbReference>
<name>A0A8T2UGP1_CERRI</name>
<evidence type="ECO:0000259" key="2">
    <source>
        <dbReference type="PROSITE" id="PS51320"/>
    </source>
</evidence>
<evidence type="ECO:0000313" key="3">
    <source>
        <dbReference type="EMBL" id="KAH7432675.1"/>
    </source>
</evidence>
<dbReference type="Pfam" id="PF09425">
    <property type="entry name" value="Jas_motif"/>
    <property type="match status" value="1"/>
</dbReference>
<feature type="domain" description="Tify" evidence="2">
    <location>
        <begin position="25"/>
        <end position="60"/>
    </location>
</feature>
<organism evidence="3 4">
    <name type="scientific">Ceratopteris richardii</name>
    <name type="common">Triangle waterfern</name>
    <dbReference type="NCBI Taxonomy" id="49495"/>
    <lineage>
        <taxon>Eukaryota</taxon>
        <taxon>Viridiplantae</taxon>
        <taxon>Streptophyta</taxon>
        <taxon>Embryophyta</taxon>
        <taxon>Tracheophyta</taxon>
        <taxon>Polypodiopsida</taxon>
        <taxon>Polypodiidae</taxon>
        <taxon>Polypodiales</taxon>
        <taxon>Pteridineae</taxon>
        <taxon>Pteridaceae</taxon>
        <taxon>Parkerioideae</taxon>
        <taxon>Ceratopteris</taxon>
    </lineage>
</organism>